<gene>
    <name evidence="1" type="ORF">EVAR_10764_1</name>
</gene>
<name>A0A4C1W601_EUMVA</name>
<evidence type="ECO:0000313" key="2">
    <source>
        <dbReference type="Proteomes" id="UP000299102"/>
    </source>
</evidence>
<accession>A0A4C1W601</accession>
<protein>
    <submittedName>
        <fullName evidence="1">Uncharacterized protein</fullName>
    </submittedName>
</protein>
<proteinExistence type="predicted"/>
<dbReference type="AlphaFoldDB" id="A0A4C1W601"/>
<organism evidence="1 2">
    <name type="scientific">Eumeta variegata</name>
    <name type="common">Bagworm moth</name>
    <name type="synonym">Eumeta japonica</name>
    <dbReference type="NCBI Taxonomy" id="151549"/>
    <lineage>
        <taxon>Eukaryota</taxon>
        <taxon>Metazoa</taxon>
        <taxon>Ecdysozoa</taxon>
        <taxon>Arthropoda</taxon>
        <taxon>Hexapoda</taxon>
        <taxon>Insecta</taxon>
        <taxon>Pterygota</taxon>
        <taxon>Neoptera</taxon>
        <taxon>Endopterygota</taxon>
        <taxon>Lepidoptera</taxon>
        <taxon>Glossata</taxon>
        <taxon>Ditrysia</taxon>
        <taxon>Tineoidea</taxon>
        <taxon>Psychidae</taxon>
        <taxon>Oiketicinae</taxon>
        <taxon>Eumeta</taxon>
    </lineage>
</organism>
<dbReference type="Proteomes" id="UP000299102">
    <property type="component" value="Unassembled WGS sequence"/>
</dbReference>
<dbReference type="EMBL" id="BGZK01000489">
    <property type="protein sequence ID" value="GBP46796.1"/>
    <property type="molecule type" value="Genomic_DNA"/>
</dbReference>
<reference evidence="1 2" key="1">
    <citation type="journal article" date="2019" name="Commun. Biol.">
        <title>The bagworm genome reveals a unique fibroin gene that provides high tensile strength.</title>
        <authorList>
            <person name="Kono N."/>
            <person name="Nakamura H."/>
            <person name="Ohtoshi R."/>
            <person name="Tomita M."/>
            <person name="Numata K."/>
            <person name="Arakawa K."/>
        </authorList>
    </citation>
    <scope>NUCLEOTIDE SEQUENCE [LARGE SCALE GENOMIC DNA]</scope>
</reference>
<comment type="caution">
    <text evidence="1">The sequence shown here is derived from an EMBL/GenBank/DDBJ whole genome shotgun (WGS) entry which is preliminary data.</text>
</comment>
<sequence length="164" mass="18801">MDVEVSQPRRFICYTLHNYYGNVYYNKIEKKTVTVTVIHGHQHPLKNKQFVYGLLGESRICNRGNQAIKCYKEAESATEFSHSLDESDVLSLKHAKNLAPKILYHPVGGRRQIEQRATVRTLPATIRHDSFEVCPKNQQYRYCAPDPLPDGNYPPLRAIAACIQ</sequence>
<keyword evidence="2" id="KW-1185">Reference proteome</keyword>
<evidence type="ECO:0000313" key="1">
    <source>
        <dbReference type="EMBL" id="GBP46796.1"/>
    </source>
</evidence>